<dbReference type="PANTHER" id="PTHR14969">
    <property type="entry name" value="SPHINGOSINE-1-PHOSPHATE PHOSPHOHYDROLASE"/>
    <property type="match status" value="1"/>
</dbReference>
<dbReference type="InterPro" id="IPR036938">
    <property type="entry name" value="PAP2/HPO_sf"/>
</dbReference>
<keyword evidence="1" id="KW-0472">Membrane</keyword>
<organism evidence="3 4">
    <name type="scientific">Streptomyces pratensis (strain ATCC 33331 / IAF-45CD)</name>
    <dbReference type="NCBI Taxonomy" id="591167"/>
    <lineage>
        <taxon>Bacteria</taxon>
        <taxon>Bacillati</taxon>
        <taxon>Actinomycetota</taxon>
        <taxon>Actinomycetes</taxon>
        <taxon>Kitasatosporales</taxon>
        <taxon>Streptomycetaceae</taxon>
        <taxon>Streptomyces</taxon>
    </lineage>
</organism>
<dbReference type="OrthoDB" id="5289372at2"/>
<evidence type="ECO:0000313" key="4">
    <source>
        <dbReference type="Proteomes" id="UP000002066"/>
    </source>
</evidence>
<reference evidence="3 4" key="1">
    <citation type="submission" date="2011-01" db="EMBL/GenBank/DDBJ databases">
        <title>Complete sequence of chromosome of Streptomyces flavogriseus ATCC 33331.</title>
        <authorList>
            <consortium name="US DOE Joint Genome Institute"/>
            <person name="Lucas S."/>
            <person name="Copeland A."/>
            <person name="Lapidus A."/>
            <person name="Cheng J.-F."/>
            <person name="Goodwin L."/>
            <person name="Pitluck S."/>
            <person name="Davenport K."/>
            <person name="Detter J.C."/>
            <person name="Han C."/>
            <person name="Tapia R."/>
            <person name="Land M."/>
            <person name="Hauser L."/>
            <person name="Kyrpides N."/>
            <person name="Ivanova N."/>
            <person name="Ovchinnikova G."/>
            <person name="Pagani I."/>
            <person name="Brumm P."/>
            <person name="Mead D."/>
            <person name="Woyke T."/>
        </authorList>
    </citation>
    <scope>NUCLEOTIDE SEQUENCE [LARGE SCALE GENOMIC DNA]</scope>
    <source>
        <strain evidence="4">ATCC 33331 / IAF-45CD</strain>
    </source>
</reference>
<dbReference type="Proteomes" id="UP000002066">
    <property type="component" value="Chromosome"/>
</dbReference>
<dbReference type="EMBL" id="CP002475">
    <property type="protein sequence ID" value="ADW07137.1"/>
    <property type="molecule type" value="Genomic_DNA"/>
</dbReference>
<proteinExistence type="predicted"/>
<feature type="transmembrane region" description="Helical" evidence="1">
    <location>
        <begin position="195"/>
        <end position="213"/>
    </location>
</feature>
<dbReference type="Pfam" id="PF01569">
    <property type="entry name" value="PAP2"/>
    <property type="match status" value="1"/>
</dbReference>
<dbReference type="AlphaFoldDB" id="A0A8D4BDW8"/>
<dbReference type="Gene3D" id="1.20.144.10">
    <property type="entry name" value="Phosphatidic acid phosphatase type 2/haloperoxidase"/>
    <property type="match status" value="1"/>
</dbReference>
<evidence type="ECO:0000259" key="2">
    <source>
        <dbReference type="SMART" id="SM00014"/>
    </source>
</evidence>
<protein>
    <submittedName>
        <fullName evidence="3">Phosphoesterase PA-phosphatase related protein</fullName>
    </submittedName>
</protein>
<dbReference type="KEGG" id="sfa:Sfla_5746"/>
<dbReference type="CDD" id="cd03392">
    <property type="entry name" value="PAP2_like_2"/>
    <property type="match status" value="1"/>
</dbReference>
<feature type="domain" description="Phosphatidic acid phosphatase type 2/haloperoxidase" evidence="2">
    <location>
        <begin position="94"/>
        <end position="210"/>
    </location>
</feature>
<accession>A0A8D4BDW8</accession>
<evidence type="ECO:0000256" key="1">
    <source>
        <dbReference type="SAM" id="Phobius"/>
    </source>
</evidence>
<feature type="transmembrane region" description="Helical" evidence="1">
    <location>
        <begin position="165"/>
        <end position="189"/>
    </location>
</feature>
<feature type="transmembrane region" description="Helical" evidence="1">
    <location>
        <begin position="96"/>
        <end position="114"/>
    </location>
</feature>
<feature type="transmembrane region" description="Helical" evidence="1">
    <location>
        <begin position="12"/>
        <end position="34"/>
    </location>
</feature>
<keyword evidence="1" id="KW-1133">Transmembrane helix</keyword>
<dbReference type="InterPro" id="IPR000326">
    <property type="entry name" value="PAP2/HPO"/>
</dbReference>
<dbReference type="SUPFAM" id="SSF48317">
    <property type="entry name" value="Acid phosphatase/Vanadium-dependent haloperoxidase"/>
    <property type="match status" value="1"/>
</dbReference>
<gene>
    <name evidence="3" type="ordered locus">Sfla_5746</name>
</gene>
<dbReference type="SMART" id="SM00014">
    <property type="entry name" value="acidPPc"/>
    <property type="match status" value="1"/>
</dbReference>
<keyword evidence="1" id="KW-0812">Transmembrane</keyword>
<feature type="transmembrane region" description="Helical" evidence="1">
    <location>
        <begin position="70"/>
        <end position="89"/>
    </location>
</feature>
<feature type="transmembrane region" description="Helical" evidence="1">
    <location>
        <begin position="134"/>
        <end position="156"/>
    </location>
</feature>
<dbReference type="PANTHER" id="PTHR14969:SF13">
    <property type="entry name" value="AT30094P"/>
    <property type="match status" value="1"/>
</dbReference>
<evidence type="ECO:0000313" key="3">
    <source>
        <dbReference type="EMBL" id="ADW07137.1"/>
    </source>
</evidence>
<sequence length="231" mass="24929">MHSPPLPPRPRSLLLITGLVGASLSLVLLVLVTVRWSPLMSLDTTVAESLHRNAVSEPGLVHVNRVLTDWVWDPWTMRVLTAVVVIALWWRGSRLLAGWVAATSLLATLVQQGLKAAVGRERPRWLDPVDSAHYAAFPSGHVMTAVVTCGLLMWLLRLHGAQQAVVWGALVLAVISVAGVAFTRVYLGVHWLSDVVGGVLLGGTVVALSVAGYDGYARRSRRRSGDEGSRS</sequence>
<name>A0A8D4BDW8_STRFA</name>